<evidence type="ECO:0000313" key="1">
    <source>
        <dbReference type="EMBL" id="MDZ5455243.1"/>
    </source>
</evidence>
<sequence>MFEQQDRPCLRGLRPCSVQWRRCTAAVTVALLAGCGGGALESAVVGFLGTGGGQFFQDDPLVAGFQPVDCGGQPCALTLAVDAPPDPNTGVPAPVLFGTSYAVTASGGLPNCSNASGRVEGRRVTIGSCFSGQYASVNELVSDDGKLHLFNDFFPDMTTGVWVDVNNSSRRYKFTAFANATATGCEITSSGSRAATMAVVVSNYGTVAFDPGTALKPATRIDSLAVQGGDRWTGDFVGASGMRLSNGAVSIDLERRNETANCS</sequence>
<accession>A0ABU5I8E1</accession>
<name>A0ABU5I8E1_9BURK</name>
<dbReference type="PROSITE" id="PS51257">
    <property type="entry name" value="PROKAR_LIPOPROTEIN"/>
    <property type="match status" value="1"/>
</dbReference>
<keyword evidence="1" id="KW-0614">Plasmid</keyword>
<dbReference type="EMBL" id="JAXOJX010000001">
    <property type="protein sequence ID" value="MDZ5455243.1"/>
    <property type="molecule type" value="Genomic_DNA"/>
</dbReference>
<evidence type="ECO:0008006" key="3">
    <source>
        <dbReference type="Google" id="ProtNLM"/>
    </source>
</evidence>
<comment type="caution">
    <text evidence="1">The sequence shown here is derived from an EMBL/GenBank/DDBJ whole genome shotgun (WGS) entry which is preliminary data.</text>
</comment>
<evidence type="ECO:0000313" key="2">
    <source>
        <dbReference type="Proteomes" id="UP001293718"/>
    </source>
</evidence>
<dbReference type="Proteomes" id="UP001293718">
    <property type="component" value="Unassembled WGS sequence"/>
</dbReference>
<geneLocation type="plasmid" evidence="1">
    <name>unnamed</name>
</geneLocation>
<gene>
    <name evidence="1" type="ORF">SM757_01520</name>
</gene>
<protein>
    <recommendedName>
        <fullName evidence="3">C-type lysozyme inhibitor domain-containing protein</fullName>
    </recommendedName>
</protein>
<reference evidence="1 2" key="1">
    <citation type="submission" date="2023-11" db="EMBL/GenBank/DDBJ databases">
        <title>Draft genome of Azohydromonas lata strain H1 (DSM1123), a polyhydroxyalkanoate producer.</title>
        <authorList>
            <person name="Traversa D."/>
            <person name="D'Addabbo P."/>
            <person name="Pazzani C."/>
            <person name="Manzari C."/>
            <person name="Chiara M."/>
            <person name="Scrascia M."/>
        </authorList>
    </citation>
    <scope>NUCLEOTIDE SEQUENCE [LARGE SCALE GENOMIC DNA]</scope>
    <source>
        <strain evidence="1 2">H1</strain>
        <plasmid evidence="1">unnamed</plasmid>
    </source>
</reference>
<proteinExistence type="predicted"/>
<keyword evidence="2" id="KW-1185">Reference proteome</keyword>
<organism evidence="1 2">
    <name type="scientific">Azohydromonas lata</name>
    <dbReference type="NCBI Taxonomy" id="45677"/>
    <lineage>
        <taxon>Bacteria</taxon>
        <taxon>Pseudomonadati</taxon>
        <taxon>Pseudomonadota</taxon>
        <taxon>Betaproteobacteria</taxon>
        <taxon>Burkholderiales</taxon>
        <taxon>Sphaerotilaceae</taxon>
        <taxon>Azohydromonas</taxon>
    </lineage>
</organism>
<dbReference type="RefSeq" id="WP_322463938.1">
    <property type="nucleotide sequence ID" value="NZ_JAXOJX010000001.1"/>
</dbReference>